<evidence type="ECO:0000313" key="3">
    <source>
        <dbReference type="EMBL" id="CAB3752254.1"/>
    </source>
</evidence>
<sequence>MKTLVYLTLAVSAIASPALAFAQSSPTRAQVEAELARLERAGYDPSAGENVNYPADIQAAEAKIAAQDAGRTAAVGGTGSGGETGNAVADARSNEAMSADSMGADMSGSSASGSRKPAHHRPGNECVGPASFCVPYFGG</sequence>
<feature type="region of interest" description="Disordered" evidence="1">
    <location>
        <begin position="69"/>
        <end position="124"/>
    </location>
</feature>
<feature type="compositionally biased region" description="Low complexity" evidence="1">
    <location>
        <begin position="96"/>
        <end position="114"/>
    </location>
</feature>
<name>A0A6J5DFT3_9BURK</name>
<organism evidence="3 4">
    <name type="scientific">Paraburkholderia solisilvae</name>
    <dbReference type="NCBI Taxonomy" id="624376"/>
    <lineage>
        <taxon>Bacteria</taxon>
        <taxon>Pseudomonadati</taxon>
        <taxon>Pseudomonadota</taxon>
        <taxon>Betaproteobacteria</taxon>
        <taxon>Burkholderiales</taxon>
        <taxon>Burkholderiaceae</taxon>
        <taxon>Paraburkholderia</taxon>
    </lineage>
</organism>
<evidence type="ECO:0008006" key="5">
    <source>
        <dbReference type="Google" id="ProtNLM"/>
    </source>
</evidence>
<protein>
    <recommendedName>
        <fullName evidence="5">DUF4148 domain-containing protein</fullName>
    </recommendedName>
</protein>
<keyword evidence="2" id="KW-0732">Signal</keyword>
<accession>A0A6J5DFT3</accession>
<dbReference type="Pfam" id="PF13663">
    <property type="entry name" value="DUF4148"/>
    <property type="match status" value="1"/>
</dbReference>
<gene>
    <name evidence="3" type="ORF">LMG29739_01477</name>
</gene>
<dbReference type="EMBL" id="CADIKF010000008">
    <property type="protein sequence ID" value="CAB3752254.1"/>
    <property type="molecule type" value="Genomic_DNA"/>
</dbReference>
<reference evidence="3 4" key="1">
    <citation type="submission" date="2020-04" db="EMBL/GenBank/DDBJ databases">
        <authorList>
            <person name="De Canck E."/>
        </authorList>
    </citation>
    <scope>NUCLEOTIDE SEQUENCE [LARGE SCALE GENOMIC DNA]</scope>
    <source>
        <strain evidence="3 4">LMG 29739</strain>
    </source>
</reference>
<evidence type="ECO:0000256" key="2">
    <source>
        <dbReference type="SAM" id="SignalP"/>
    </source>
</evidence>
<dbReference type="Proteomes" id="UP000494329">
    <property type="component" value="Unassembled WGS sequence"/>
</dbReference>
<feature type="signal peptide" evidence="2">
    <location>
        <begin position="1"/>
        <end position="22"/>
    </location>
</feature>
<dbReference type="AlphaFoldDB" id="A0A6J5DFT3"/>
<evidence type="ECO:0000256" key="1">
    <source>
        <dbReference type="SAM" id="MobiDB-lite"/>
    </source>
</evidence>
<evidence type="ECO:0000313" key="4">
    <source>
        <dbReference type="Proteomes" id="UP000494329"/>
    </source>
</evidence>
<keyword evidence="4" id="KW-1185">Reference proteome</keyword>
<dbReference type="InterPro" id="IPR025421">
    <property type="entry name" value="DUF4148"/>
</dbReference>
<feature type="chain" id="PRO_5026702819" description="DUF4148 domain-containing protein" evidence="2">
    <location>
        <begin position="23"/>
        <end position="139"/>
    </location>
</feature>
<proteinExistence type="predicted"/>
<dbReference type="RefSeq" id="WP_175110214.1">
    <property type="nucleotide sequence ID" value="NZ_CADIKF010000008.1"/>
</dbReference>